<feature type="transmembrane region" description="Helical" evidence="2">
    <location>
        <begin position="227"/>
        <end position="244"/>
    </location>
</feature>
<dbReference type="GO" id="GO:0005886">
    <property type="term" value="C:plasma membrane"/>
    <property type="evidence" value="ECO:0007669"/>
    <property type="project" value="TreeGrafter"/>
</dbReference>
<protein>
    <recommendedName>
        <fullName evidence="3">Prepilin type IV endopeptidase peptidase domain-containing protein</fullName>
    </recommendedName>
</protein>
<proteinExistence type="inferred from homology"/>
<keyword evidence="2" id="KW-1133">Transmembrane helix</keyword>
<dbReference type="EMBL" id="BMNB01000004">
    <property type="protein sequence ID" value="GGM29104.1"/>
    <property type="molecule type" value="Genomic_DNA"/>
</dbReference>
<name>A0A917TMM9_9ACTN</name>
<comment type="caution">
    <text evidence="4">The sequence shown here is derived from an EMBL/GenBank/DDBJ whole genome shotgun (WGS) entry which is preliminary data.</text>
</comment>
<feature type="domain" description="Prepilin type IV endopeptidase peptidase" evidence="3">
    <location>
        <begin position="105"/>
        <end position="208"/>
    </location>
</feature>
<dbReference type="InterPro" id="IPR000045">
    <property type="entry name" value="Prepilin_IV_endopep_pep"/>
</dbReference>
<dbReference type="PANTHER" id="PTHR30487">
    <property type="entry name" value="TYPE 4 PREPILIN-LIKE PROTEINS LEADER PEPTIDE-PROCESSING ENZYME"/>
    <property type="match status" value="1"/>
</dbReference>
<dbReference type="Gene3D" id="1.20.120.1220">
    <property type="match status" value="1"/>
</dbReference>
<dbReference type="RefSeq" id="WP_189041402.1">
    <property type="nucleotide sequence ID" value="NZ_BMNB01000004.1"/>
</dbReference>
<dbReference type="PANTHER" id="PTHR30487:SF0">
    <property type="entry name" value="PREPILIN LEADER PEPTIDASE_N-METHYLTRANSFERASE-RELATED"/>
    <property type="match status" value="1"/>
</dbReference>
<keyword evidence="2" id="KW-0472">Membrane</keyword>
<gene>
    <name evidence="4" type="ORF">GCM10011608_12260</name>
</gene>
<evidence type="ECO:0000313" key="4">
    <source>
        <dbReference type="EMBL" id="GGM29104.1"/>
    </source>
</evidence>
<dbReference type="GO" id="GO:0006465">
    <property type="term" value="P:signal peptide processing"/>
    <property type="evidence" value="ECO:0007669"/>
    <property type="project" value="TreeGrafter"/>
</dbReference>
<dbReference type="Pfam" id="PF01478">
    <property type="entry name" value="Peptidase_A24"/>
    <property type="match status" value="1"/>
</dbReference>
<dbReference type="Proteomes" id="UP000608890">
    <property type="component" value="Unassembled WGS sequence"/>
</dbReference>
<feature type="transmembrane region" description="Helical" evidence="2">
    <location>
        <begin position="184"/>
        <end position="207"/>
    </location>
</feature>
<feature type="transmembrane region" description="Helical" evidence="2">
    <location>
        <begin position="151"/>
        <end position="172"/>
    </location>
</feature>
<dbReference type="GO" id="GO:0004190">
    <property type="term" value="F:aspartic-type endopeptidase activity"/>
    <property type="evidence" value="ECO:0007669"/>
    <property type="project" value="InterPro"/>
</dbReference>
<keyword evidence="5" id="KW-1185">Reference proteome</keyword>
<reference evidence="4" key="2">
    <citation type="submission" date="2020-09" db="EMBL/GenBank/DDBJ databases">
        <authorList>
            <person name="Sun Q."/>
            <person name="Zhou Y."/>
        </authorList>
    </citation>
    <scope>NUCLEOTIDE SEQUENCE</scope>
    <source>
        <strain evidence="4">CGMCC 4.7312</strain>
    </source>
</reference>
<feature type="transmembrane region" description="Helical" evidence="2">
    <location>
        <begin position="127"/>
        <end position="145"/>
    </location>
</feature>
<dbReference type="InterPro" id="IPR050882">
    <property type="entry name" value="Prepilin_peptidase/N-MTase"/>
</dbReference>
<sequence>MHQAVILAAGILGAGAGALIPRPTYRLSVPTDSPPRAVCHHCQLAFQPAVRSWVVVGNRCASCARNLGPAWPLLSGILAVTSTALAWRLDPTTTQDLVLLAAWLLVASAGLLLACVDVAVRRLPTPIVLATAAALVGMIGVASTVSRQPWMLVNAITAGGLLAGIYLMLALLGGGMGMGDVRLAGMLGLALGTTTWTAVFLGAVLPYLLAAPHAVALGIAARVRSHLAFGPYLVSGAVLAVLATG</sequence>
<dbReference type="AlphaFoldDB" id="A0A917TMM9"/>
<feature type="transmembrane region" description="Helical" evidence="2">
    <location>
        <begin position="97"/>
        <end position="120"/>
    </location>
</feature>
<evidence type="ECO:0000259" key="3">
    <source>
        <dbReference type="Pfam" id="PF01478"/>
    </source>
</evidence>
<comment type="similarity">
    <text evidence="1">Belongs to the peptidase A24 family.</text>
</comment>
<reference evidence="4" key="1">
    <citation type="journal article" date="2014" name="Int. J. Syst. Evol. Microbiol.">
        <title>Complete genome sequence of Corynebacterium casei LMG S-19264T (=DSM 44701T), isolated from a smear-ripened cheese.</title>
        <authorList>
            <consortium name="US DOE Joint Genome Institute (JGI-PGF)"/>
            <person name="Walter F."/>
            <person name="Albersmeier A."/>
            <person name="Kalinowski J."/>
            <person name="Ruckert C."/>
        </authorList>
    </citation>
    <scope>NUCLEOTIDE SEQUENCE</scope>
    <source>
        <strain evidence="4">CGMCC 4.7312</strain>
    </source>
</reference>
<accession>A0A917TMM9</accession>
<organism evidence="4 5">
    <name type="scientific">Micromonospora sonchi</name>
    <dbReference type="NCBI Taxonomy" id="1763543"/>
    <lineage>
        <taxon>Bacteria</taxon>
        <taxon>Bacillati</taxon>
        <taxon>Actinomycetota</taxon>
        <taxon>Actinomycetes</taxon>
        <taxon>Micromonosporales</taxon>
        <taxon>Micromonosporaceae</taxon>
        <taxon>Micromonospora</taxon>
    </lineage>
</organism>
<evidence type="ECO:0000256" key="1">
    <source>
        <dbReference type="ARBA" id="ARBA00005801"/>
    </source>
</evidence>
<keyword evidence="2" id="KW-0812">Transmembrane</keyword>
<evidence type="ECO:0000313" key="5">
    <source>
        <dbReference type="Proteomes" id="UP000608890"/>
    </source>
</evidence>
<evidence type="ECO:0000256" key="2">
    <source>
        <dbReference type="SAM" id="Phobius"/>
    </source>
</evidence>